<protein>
    <submittedName>
        <fullName evidence="1">Uncharacterized protein</fullName>
    </submittedName>
</protein>
<accession>A0A1J5PET9</accession>
<dbReference type="AlphaFoldDB" id="A0A1J5PET9"/>
<organism evidence="1">
    <name type="scientific">mine drainage metagenome</name>
    <dbReference type="NCBI Taxonomy" id="410659"/>
    <lineage>
        <taxon>unclassified sequences</taxon>
        <taxon>metagenomes</taxon>
        <taxon>ecological metagenomes</taxon>
    </lineage>
</organism>
<reference evidence="1" key="1">
    <citation type="submission" date="2016-10" db="EMBL/GenBank/DDBJ databases">
        <title>Sequence of Gallionella enrichment culture.</title>
        <authorList>
            <person name="Poehlein A."/>
            <person name="Muehling M."/>
            <person name="Daniel R."/>
        </authorList>
    </citation>
    <scope>NUCLEOTIDE SEQUENCE</scope>
</reference>
<name>A0A1J5PET9_9ZZZZ</name>
<gene>
    <name evidence="1" type="ORF">GALL_524020</name>
</gene>
<comment type="caution">
    <text evidence="1">The sequence shown here is derived from an EMBL/GenBank/DDBJ whole genome shotgun (WGS) entry which is preliminary data.</text>
</comment>
<dbReference type="EMBL" id="MLJW01006881">
    <property type="protein sequence ID" value="OIQ66036.1"/>
    <property type="molecule type" value="Genomic_DNA"/>
</dbReference>
<proteinExistence type="predicted"/>
<sequence length="180" mass="19495">MADTGMPWRAAAARSSTSESRRPLACWSLLTSFIPGMRLNAASTLGSQVRSAPRSLACRVYSYRAADGRPPARMSCTGNMKVCAPGTADSALRNCSMMVCTPGRSPIGLSCMNMKPLLAVPPPVKASTFWTPSFLRTMATMRSSFWLISWNEIDWSACTEPTSSPVSWVGKNPLGTMAYR</sequence>
<evidence type="ECO:0000313" key="1">
    <source>
        <dbReference type="EMBL" id="OIQ66036.1"/>
    </source>
</evidence>